<evidence type="ECO:0000256" key="1">
    <source>
        <dbReference type="ARBA" id="ARBA00022723"/>
    </source>
</evidence>
<dbReference type="Proteomes" id="UP000466396">
    <property type="component" value="Chromosome"/>
</dbReference>
<dbReference type="EMBL" id="AP022581">
    <property type="protein sequence ID" value="BBX96421.1"/>
    <property type="molecule type" value="Genomic_DNA"/>
</dbReference>
<dbReference type="SUPFAM" id="SSF56209">
    <property type="entry name" value="Nitrile hydratase alpha chain"/>
    <property type="match status" value="1"/>
</dbReference>
<feature type="domain" description="Nitrile hydratase alpha/Thiocyanate hydrolase gamma" evidence="2">
    <location>
        <begin position="106"/>
        <end position="141"/>
    </location>
</feature>
<gene>
    <name evidence="3" type="ORF">MLAC_17150</name>
</gene>
<evidence type="ECO:0000313" key="3">
    <source>
        <dbReference type="EMBL" id="BBX96421.1"/>
    </source>
</evidence>
<evidence type="ECO:0000313" key="4">
    <source>
        <dbReference type="Proteomes" id="UP000466396"/>
    </source>
</evidence>
<name>A0A7I7NL42_9MYCO</name>
<dbReference type="InterPro" id="IPR036648">
    <property type="entry name" value="CN_Hdrase_a/SCN_Hdrase_g_sf"/>
</dbReference>
<dbReference type="RefSeq" id="WP_423202592.1">
    <property type="nucleotide sequence ID" value="NZ_JACKSI010000063.1"/>
</dbReference>
<feature type="domain" description="Nitrile hydratase alpha/Thiocyanate hydrolase gamma" evidence="2">
    <location>
        <begin position="21"/>
        <end position="90"/>
    </location>
</feature>
<dbReference type="GO" id="GO:0046914">
    <property type="term" value="F:transition metal ion binding"/>
    <property type="evidence" value="ECO:0007669"/>
    <property type="project" value="InterPro"/>
</dbReference>
<sequence length="164" mass="18077">MTADDHDHDRTAAPMVDEITDFEVLEIALRELCIEKGLFTAEEHRRLTESAEHIGPTPAAHMVARAWLDAEYKRLVLTDALAAASACGVRTIPAGGRRDPSGGFHQKHRFMMMPVRPDGTDGWDEDRLAEIVTRDRLIGVALPKVGVTTNVIAETRPAIHPADH</sequence>
<evidence type="ECO:0000259" key="2">
    <source>
        <dbReference type="Pfam" id="PF02979"/>
    </source>
</evidence>
<keyword evidence="4" id="KW-1185">Reference proteome</keyword>
<dbReference type="KEGG" id="mlj:MLAC_17150"/>
<dbReference type="GO" id="GO:0003824">
    <property type="term" value="F:catalytic activity"/>
    <property type="evidence" value="ECO:0007669"/>
    <property type="project" value="InterPro"/>
</dbReference>
<proteinExistence type="predicted"/>
<dbReference type="AlphaFoldDB" id="A0A7I7NL42"/>
<reference evidence="3 4" key="1">
    <citation type="journal article" date="2019" name="Emerg. Microbes Infect.">
        <title>Comprehensive subspecies identification of 175 nontuberculous mycobacteria species based on 7547 genomic profiles.</title>
        <authorList>
            <person name="Matsumoto Y."/>
            <person name="Kinjo T."/>
            <person name="Motooka D."/>
            <person name="Nabeya D."/>
            <person name="Jung N."/>
            <person name="Uechi K."/>
            <person name="Horii T."/>
            <person name="Iida T."/>
            <person name="Fujita J."/>
            <person name="Nakamura S."/>
        </authorList>
    </citation>
    <scope>NUCLEOTIDE SEQUENCE [LARGE SCALE GENOMIC DNA]</scope>
    <source>
        <strain evidence="3 4">JCM 15657</strain>
    </source>
</reference>
<keyword evidence="1" id="KW-0479">Metal-binding</keyword>
<dbReference type="InterPro" id="IPR004232">
    <property type="entry name" value="CN_Hdrtase_a/SCN_Hdrlase_g"/>
</dbReference>
<accession>A0A7I7NL42</accession>
<dbReference type="Pfam" id="PF02979">
    <property type="entry name" value="NHase_alpha"/>
    <property type="match status" value="2"/>
</dbReference>
<dbReference type="Gene3D" id="3.90.330.10">
    <property type="entry name" value="Nitrile hydratase alpha /Thiocyanate hydrolase gamma"/>
    <property type="match status" value="2"/>
</dbReference>
<organism evidence="3 4">
    <name type="scientific">Mycobacterium lacus</name>
    <dbReference type="NCBI Taxonomy" id="169765"/>
    <lineage>
        <taxon>Bacteria</taxon>
        <taxon>Bacillati</taxon>
        <taxon>Actinomycetota</taxon>
        <taxon>Actinomycetes</taxon>
        <taxon>Mycobacteriales</taxon>
        <taxon>Mycobacteriaceae</taxon>
        <taxon>Mycobacterium</taxon>
    </lineage>
</organism>
<protein>
    <recommendedName>
        <fullName evidence="2">Nitrile hydratase alpha/Thiocyanate hydrolase gamma domain-containing protein</fullName>
    </recommendedName>
</protein>